<accession>A0A7R9A5G4</accession>
<evidence type="ECO:0000313" key="2">
    <source>
        <dbReference type="EMBL" id="CAD7244075.1"/>
    </source>
</evidence>
<dbReference type="GO" id="GO:0000423">
    <property type="term" value="P:mitophagy"/>
    <property type="evidence" value="ECO:0007669"/>
    <property type="project" value="TreeGrafter"/>
</dbReference>
<dbReference type="Gene3D" id="2.130.10.10">
    <property type="entry name" value="YVTN repeat-like/Quinoprotein amine dehydrogenase"/>
    <property type="match status" value="1"/>
</dbReference>
<dbReference type="AlphaFoldDB" id="A0A7R9A5G4"/>
<dbReference type="InterPro" id="IPR036322">
    <property type="entry name" value="WD40_repeat_dom_sf"/>
</dbReference>
<evidence type="ECO:0000313" key="3">
    <source>
        <dbReference type="Proteomes" id="UP000677054"/>
    </source>
</evidence>
<sequence>MSGHHPAPPKKCNSMDGGWIPSLMTHELGIDSGSHVRKKFKRQREEFAEDILANQHWLKISKCMLPGNPMSTFVMAFSPSGHIVASTHKNHMIYVTEIATRKCIHELRGHERSPWSLAFHPKMENMLASGCLAGSVRIWDLKSEECQVVTPGNGSTGVASLAFHPSDPLLLYAIGNHIVFWDWKSGTELVRLQTACERDKIKYVKLDPTGKHLITGIANSNSMFCRDRGTTGSQHLGVWVRQDLSGPMMGLIHRDAMTLAQEIGLEQARTFADLITRDQMSLMTTTGQDPLDEYMAALFQSSGQGISSLATNGTTPQTPQTPSSIPEITLSVYPSMWTDFSNNLDEFTRDGDSALLSRDLGLELCNAVELMGGELDSSFFSTEDALRETVLSMTHGGLTEMDLRTLNENIVTDPATEDHFRLDRTLL</sequence>
<name>A0A7R9A5G4_9CRUS</name>
<dbReference type="GO" id="GO:0000045">
    <property type="term" value="P:autophagosome assembly"/>
    <property type="evidence" value="ECO:0007669"/>
    <property type="project" value="TreeGrafter"/>
</dbReference>
<protein>
    <submittedName>
        <fullName evidence="2">Uncharacterized protein</fullName>
    </submittedName>
</protein>
<dbReference type="GO" id="GO:1990756">
    <property type="term" value="F:ubiquitin-like ligase-substrate adaptor activity"/>
    <property type="evidence" value="ECO:0007669"/>
    <property type="project" value="TreeGrafter"/>
</dbReference>
<dbReference type="EMBL" id="LR900073">
    <property type="protein sequence ID" value="CAD7244075.1"/>
    <property type="molecule type" value="Genomic_DNA"/>
</dbReference>
<dbReference type="EMBL" id="CAJPEV010000556">
    <property type="protein sequence ID" value="CAG0886430.1"/>
    <property type="molecule type" value="Genomic_DNA"/>
</dbReference>
<dbReference type="Proteomes" id="UP000677054">
    <property type="component" value="Unassembled WGS sequence"/>
</dbReference>
<proteinExistence type="predicted"/>
<keyword evidence="3" id="KW-1185">Reference proteome</keyword>
<evidence type="ECO:0000256" key="1">
    <source>
        <dbReference type="PROSITE-ProRule" id="PRU00221"/>
    </source>
</evidence>
<dbReference type="SUPFAM" id="SSF50978">
    <property type="entry name" value="WD40 repeat-like"/>
    <property type="match status" value="1"/>
</dbReference>
<organism evidence="2">
    <name type="scientific">Darwinula stevensoni</name>
    <dbReference type="NCBI Taxonomy" id="69355"/>
    <lineage>
        <taxon>Eukaryota</taxon>
        <taxon>Metazoa</taxon>
        <taxon>Ecdysozoa</taxon>
        <taxon>Arthropoda</taxon>
        <taxon>Crustacea</taxon>
        <taxon>Oligostraca</taxon>
        <taxon>Ostracoda</taxon>
        <taxon>Podocopa</taxon>
        <taxon>Podocopida</taxon>
        <taxon>Darwinulocopina</taxon>
        <taxon>Darwinuloidea</taxon>
        <taxon>Darwinulidae</taxon>
        <taxon>Darwinula</taxon>
    </lineage>
</organism>
<reference evidence="2" key="1">
    <citation type="submission" date="2020-11" db="EMBL/GenBank/DDBJ databases">
        <authorList>
            <person name="Tran Van P."/>
        </authorList>
    </citation>
    <scope>NUCLEOTIDE SEQUENCE</scope>
</reference>
<keyword evidence="1" id="KW-0853">WD repeat</keyword>
<dbReference type="PROSITE" id="PS50294">
    <property type="entry name" value="WD_REPEATS_REGION"/>
    <property type="match status" value="1"/>
</dbReference>
<dbReference type="InterPro" id="IPR052596">
    <property type="entry name" value="AMBRA1_autophagy"/>
</dbReference>
<gene>
    <name evidence="2" type="ORF">DSTB1V02_LOCUS3979</name>
</gene>
<dbReference type="PANTHER" id="PTHR22874">
    <property type="entry name" value="ACTIVATING MOLECULE IN BECN1-REGULATED AUTOPHAGY PROTEIN 1"/>
    <property type="match status" value="1"/>
</dbReference>
<dbReference type="PROSITE" id="PS50082">
    <property type="entry name" value="WD_REPEATS_2"/>
    <property type="match status" value="1"/>
</dbReference>
<dbReference type="OrthoDB" id="6363363at2759"/>
<dbReference type="Pfam" id="PF00400">
    <property type="entry name" value="WD40"/>
    <property type="match status" value="1"/>
</dbReference>
<dbReference type="InterPro" id="IPR001680">
    <property type="entry name" value="WD40_rpt"/>
</dbReference>
<dbReference type="SMART" id="SM00320">
    <property type="entry name" value="WD40"/>
    <property type="match status" value="3"/>
</dbReference>
<dbReference type="InterPro" id="IPR015943">
    <property type="entry name" value="WD40/YVTN_repeat-like_dom_sf"/>
</dbReference>
<feature type="repeat" description="WD" evidence="1">
    <location>
        <begin position="107"/>
        <end position="149"/>
    </location>
</feature>
<dbReference type="GO" id="GO:0080008">
    <property type="term" value="C:Cul4-RING E3 ubiquitin ligase complex"/>
    <property type="evidence" value="ECO:0007669"/>
    <property type="project" value="TreeGrafter"/>
</dbReference>
<dbReference type="PANTHER" id="PTHR22874:SF1">
    <property type="entry name" value="ACTIVATING MOLECULE IN BECN1-REGULATED AUTOPHAGY PROTEIN 1"/>
    <property type="match status" value="1"/>
</dbReference>